<dbReference type="SUPFAM" id="SSF57850">
    <property type="entry name" value="RING/U-box"/>
    <property type="match status" value="1"/>
</dbReference>
<dbReference type="SUPFAM" id="SSF57845">
    <property type="entry name" value="B-box zinc-binding domain"/>
    <property type="match status" value="1"/>
</dbReference>
<feature type="domain" description="RING-type" evidence="8">
    <location>
        <begin position="16"/>
        <end position="57"/>
    </location>
</feature>
<dbReference type="InterPro" id="IPR017907">
    <property type="entry name" value="Znf_RING_CS"/>
</dbReference>
<evidence type="ECO:0000256" key="2">
    <source>
        <dbReference type="ARBA" id="ARBA00022723"/>
    </source>
</evidence>
<dbReference type="SMART" id="SM00336">
    <property type="entry name" value="BBOX"/>
    <property type="match status" value="1"/>
</dbReference>
<dbReference type="Gene3D" id="3.30.40.10">
    <property type="entry name" value="Zinc/RING finger domain, C3HC4 (zinc finger)"/>
    <property type="match status" value="1"/>
</dbReference>
<evidence type="ECO:0000259" key="8">
    <source>
        <dbReference type="PROSITE" id="PS50089"/>
    </source>
</evidence>
<dbReference type="AlphaFoldDB" id="A0A6P7K3F7"/>
<organism evidence="11 12">
    <name type="scientific">Parambassis ranga</name>
    <name type="common">Indian glassy fish</name>
    <dbReference type="NCBI Taxonomy" id="210632"/>
    <lineage>
        <taxon>Eukaryota</taxon>
        <taxon>Metazoa</taxon>
        <taxon>Chordata</taxon>
        <taxon>Craniata</taxon>
        <taxon>Vertebrata</taxon>
        <taxon>Euteleostomi</taxon>
        <taxon>Actinopterygii</taxon>
        <taxon>Neopterygii</taxon>
        <taxon>Teleostei</taxon>
        <taxon>Neoteleostei</taxon>
        <taxon>Acanthomorphata</taxon>
        <taxon>Ovalentaria</taxon>
        <taxon>Ambassidae</taxon>
        <taxon>Parambassis</taxon>
    </lineage>
</organism>
<feature type="domain" description="B box-type" evidence="9">
    <location>
        <begin position="150"/>
        <end position="190"/>
    </location>
</feature>
<keyword evidence="5" id="KW-0391">Immunity</keyword>
<keyword evidence="7" id="KW-0175">Coiled coil</keyword>
<dbReference type="PROSITE" id="PS50119">
    <property type="entry name" value="ZF_BBOX"/>
    <property type="match status" value="1"/>
</dbReference>
<dbReference type="CDD" id="cd19769">
    <property type="entry name" value="Bbox2_TRIM16-like"/>
    <property type="match status" value="1"/>
</dbReference>
<dbReference type="InParanoid" id="A0A6P7K3F7"/>
<evidence type="ECO:0000259" key="10">
    <source>
        <dbReference type="PROSITE" id="PS50188"/>
    </source>
</evidence>
<dbReference type="InterPro" id="IPR001841">
    <property type="entry name" value="Znf_RING"/>
</dbReference>
<dbReference type="Pfam" id="PF00622">
    <property type="entry name" value="SPRY"/>
    <property type="match status" value="1"/>
</dbReference>
<reference evidence="12" key="1">
    <citation type="submission" date="2025-08" db="UniProtKB">
        <authorList>
            <consortium name="RefSeq"/>
        </authorList>
    </citation>
    <scope>IDENTIFICATION</scope>
</reference>
<dbReference type="Pfam" id="PF13445">
    <property type="entry name" value="zf-RING_UBOX"/>
    <property type="match status" value="1"/>
</dbReference>
<sequence>MMAAANCLLSEEQFLCCICLDIFIDPVTIPCGHNFCKKCITQHWTVNSSRLQCPMCKKQFTTRPELPVNTFISEMAAEFRQSAGKKGSCCSDLKVAKPEEIPCDVCAGTKFKAVKSCLTCFASYCGIHLDPHQTSERLKTHQLTDPVKNLESRVCTMHNKPLELFCKTDQTCVCSQCIISDHSTHTIGSLKDECEVRKADLQQVEAEIQQMIQERRTKSDQIQHLKTHSKEDAEREIACGVRVFTSLMQMAERGLNELIEMIEERQRETEEEADGCIKELEEEISVLMKRTAEVQQLSHTNDYLNVLQSFKWMISGLQVKNWTEVSIHPPSYEGTMLKGVSELMKMLSREQERLLHTDRLGRVQHYAVDVTLEPLTANPWLILSDDGKQVSPSEVKKDLPDNAERFSLYSNVIAQQSFSSGRFYYEVQVAGKTDWTLGVVKASVDRKGIIPICPLNGYWAVGLRNGRDYLSLASPVVSLSLKSQPQRVGVFVSYEEGLVSFYDVDEALLIYSFTDSLFFTENIYPFFSPGPLLSSHGGVNSAPLIISPVTQSE</sequence>
<dbReference type="Proteomes" id="UP000515145">
    <property type="component" value="Chromosome 17"/>
</dbReference>
<dbReference type="SMART" id="SM00184">
    <property type="entry name" value="RING"/>
    <property type="match status" value="1"/>
</dbReference>
<dbReference type="CDD" id="cd13733">
    <property type="entry name" value="SPRY_PRY_C-I_1"/>
    <property type="match status" value="1"/>
</dbReference>
<dbReference type="SUPFAM" id="SSF49899">
    <property type="entry name" value="Concanavalin A-like lectins/glucanases"/>
    <property type="match status" value="1"/>
</dbReference>
<dbReference type="Gene3D" id="4.10.830.40">
    <property type="match status" value="1"/>
</dbReference>
<dbReference type="Gene3D" id="2.60.120.920">
    <property type="match status" value="1"/>
</dbReference>
<gene>
    <name evidence="12" type="primary">LOC114450112</name>
</gene>
<dbReference type="Pfam" id="PF25600">
    <property type="entry name" value="TRIM_CC"/>
    <property type="match status" value="1"/>
</dbReference>
<accession>A0A6P7K3F7</accession>
<evidence type="ECO:0000256" key="6">
    <source>
        <dbReference type="PROSITE-ProRule" id="PRU00024"/>
    </source>
</evidence>
<dbReference type="GO" id="GO:0045087">
    <property type="term" value="P:innate immune response"/>
    <property type="evidence" value="ECO:0007669"/>
    <property type="project" value="UniProtKB-KW"/>
</dbReference>
<keyword evidence="4" id="KW-0862">Zinc</keyword>
<dbReference type="InterPro" id="IPR013083">
    <property type="entry name" value="Znf_RING/FYVE/PHD"/>
</dbReference>
<dbReference type="InterPro" id="IPR051051">
    <property type="entry name" value="E3_ubiq-ligase_TRIM/RNF"/>
</dbReference>
<protein>
    <submittedName>
        <fullName evidence="12">E3 ubiquitin-protein ligase TRIM39-like</fullName>
    </submittedName>
</protein>
<dbReference type="InterPro" id="IPR058030">
    <property type="entry name" value="TRIM8/14/16/25/29/45/65_CC"/>
</dbReference>
<dbReference type="PROSITE" id="PS50188">
    <property type="entry name" value="B302_SPRY"/>
    <property type="match status" value="1"/>
</dbReference>
<evidence type="ECO:0000256" key="4">
    <source>
        <dbReference type="ARBA" id="ARBA00022833"/>
    </source>
</evidence>
<dbReference type="PROSITE" id="PS50089">
    <property type="entry name" value="ZF_RING_2"/>
    <property type="match status" value="1"/>
</dbReference>
<dbReference type="InterPro" id="IPR006574">
    <property type="entry name" value="PRY"/>
</dbReference>
<keyword evidence="1" id="KW-0399">Innate immunity</keyword>
<evidence type="ECO:0000256" key="1">
    <source>
        <dbReference type="ARBA" id="ARBA00022588"/>
    </source>
</evidence>
<evidence type="ECO:0000313" key="11">
    <source>
        <dbReference type="Proteomes" id="UP000515145"/>
    </source>
</evidence>
<feature type="coiled-coil region" evidence="7">
    <location>
        <begin position="187"/>
        <end position="221"/>
    </location>
</feature>
<evidence type="ECO:0000256" key="3">
    <source>
        <dbReference type="ARBA" id="ARBA00022771"/>
    </source>
</evidence>
<feature type="domain" description="B30.2/SPRY" evidence="10">
    <location>
        <begin position="350"/>
        <end position="546"/>
    </location>
</feature>
<dbReference type="InterPro" id="IPR001870">
    <property type="entry name" value="B30.2/SPRY"/>
</dbReference>
<dbReference type="InterPro" id="IPR003877">
    <property type="entry name" value="SPRY_dom"/>
</dbReference>
<dbReference type="PANTHER" id="PTHR25465:SF32">
    <property type="entry name" value="BLOODTHIRSTY-RELATED GENE FAMILY, MEMBER 16 ISOFORM X1-RELATED"/>
    <property type="match status" value="1"/>
</dbReference>
<dbReference type="Gene3D" id="3.30.160.60">
    <property type="entry name" value="Classic Zinc Finger"/>
    <property type="match status" value="1"/>
</dbReference>
<dbReference type="InterPro" id="IPR043136">
    <property type="entry name" value="B30.2/SPRY_sf"/>
</dbReference>
<dbReference type="InterPro" id="IPR000315">
    <property type="entry name" value="Znf_B-box"/>
</dbReference>
<dbReference type="FunFam" id="2.60.120.920:FF:000004">
    <property type="entry name" value="Butyrophilin subfamily 1 member A1"/>
    <property type="match status" value="1"/>
</dbReference>
<keyword evidence="3 6" id="KW-0863">Zinc-finger</keyword>
<dbReference type="PANTHER" id="PTHR25465">
    <property type="entry name" value="B-BOX DOMAIN CONTAINING"/>
    <property type="match status" value="1"/>
</dbReference>
<evidence type="ECO:0000256" key="7">
    <source>
        <dbReference type="SAM" id="Coils"/>
    </source>
</evidence>
<dbReference type="RefSeq" id="XP_028283853.1">
    <property type="nucleotide sequence ID" value="XM_028428052.1"/>
</dbReference>
<evidence type="ECO:0000259" key="9">
    <source>
        <dbReference type="PROSITE" id="PS50119"/>
    </source>
</evidence>
<evidence type="ECO:0000256" key="5">
    <source>
        <dbReference type="ARBA" id="ARBA00022859"/>
    </source>
</evidence>
<name>A0A6P7K3F7_9TELE</name>
<keyword evidence="11" id="KW-1185">Reference proteome</keyword>
<feature type="coiled-coil region" evidence="7">
    <location>
        <begin position="248"/>
        <end position="297"/>
    </location>
</feature>
<dbReference type="PROSITE" id="PS00518">
    <property type="entry name" value="ZF_RING_1"/>
    <property type="match status" value="1"/>
</dbReference>
<evidence type="ECO:0000313" key="12">
    <source>
        <dbReference type="RefSeq" id="XP_028283853.1"/>
    </source>
</evidence>
<dbReference type="OrthoDB" id="6270329at2759"/>
<keyword evidence="2" id="KW-0479">Metal-binding</keyword>
<dbReference type="SMART" id="SM00449">
    <property type="entry name" value="SPRY"/>
    <property type="match status" value="1"/>
</dbReference>
<dbReference type="Pfam" id="PF00643">
    <property type="entry name" value="zf-B_box"/>
    <property type="match status" value="1"/>
</dbReference>
<dbReference type="InterPro" id="IPR013320">
    <property type="entry name" value="ConA-like_dom_sf"/>
</dbReference>
<dbReference type="GeneID" id="114450112"/>
<dbReference type="Pfam" id="PF13765">
    <property type="entry name" value="PRY"/>
    <property type="match status" value="1"/>
</dbReference>
<proteinExistence type="predicted"/>
<dbReference type="InterPro" id="IPR027370">
    <property type="entry name" value="Znf-RING_euk"/>
</dbReference>
<dbReference type="SMART" id="SM00589">
    <property type="entry name" value="PRY"/>
    <property type="match status" value="1"/>
</dbReference>
<dbReference type="GO" id="GO:0008270">
    <property type="term" value="F:zinc ion binding"/>
    <property type="evidence" value="ECO:0007669"/>
    <property type="project" value="UniProtKB-KW"/>
</dbReference>
<dbReference type="GO" id="GO:0005737">
    <property type="term" value="C:cytoplasm"/>
    <property type="evidence" value="ECO:0007669"/>
    <property type="project" value="UniProtKB-ARBA"/>
</dbReference>
<dbReference type="PRINTS" id="PR01407">
    <property type="entry name" value="BUTYPHLNCDUF"/>
</dbReference>
<dbReference type="InterPro" id="IPR003879">
    <property type="entry name" value="Butyrophylin_SPRY"/>
</dbReference>